<organism evidence="9 10">
    <name type="scientific">Kutzneria buriramensis</name>
    <dbReference type="NCBI Taxonomy" id="1045776"/>
    <lineage>
        <taxon>Bacteria</taxon>
        <taxon>Bacillati</taxon>
        <taxon>Actinomycetota</taxon>
        <taxon>Actinomycetes</taxon>
        <taxon>Pseudonocardiales</taxon>
        <taxon>Pseudonocardiaceae</taxon>
        <taxon>Kutzneria</taxon>
    </lineage>
</organism>
<accession>A0A3E0H564</accession>
<dbReference type="InterPro" id="IPR052017">
    <property type="entry name" value="TSUP"/>
</dbReference>
<keyword evidence="6 8" id="KW-1133">Transmembrane helix</keyword>
<keyword evidence="10" id="KW-1185">Reference proteome</keyword>
<dbReference type="AlphaFoldDB" id="A0A3E0H564"/>
<evidence type="ECO:0000256" key="5">
    <source>
        <dbReference type="ARBA" id="ARBA00022692"/>
    </source>
</evidence>
<dbReference type="Pfam" id="PF01925">
    <property type="entry name" value="TauE"/>
    <property type="match status" value="1"/>
</dbReference>
<dbReference type="PANTHER" id="PTHR30269">
    <property type="entry name" value="TRANSMEMBRANE PROTEIN YFCA"/>
    <property type="match status" value="1"/>
</dbReference>
<feature type="transmembrane region" description="Helical" evidence="8">
    <location>
        <begin position="59"/>
        <end position="81"/>
    </location>
</feature>
<keyword evidence="5 8" id="KW-0812">Transmembrane</keyword>
<comment type="subcellular location">
    <subcellularLocation>
        <location evidence="1 8">Cell membrane</location>
        <topology evidence="1 8">Multi-pass membrane protein</topology>
    </subcellularLocation>
</comment>
<dbReference type="Proteomes" id="UP000256269">
    <property type="component" value="Unassembled WGS sequence"/>
</dbReference>
<feature type="transmembrane region" description="Helical" evidence="8">
    <location>
        <begin position="21"/>
        <end position="47"/>
    </location>
</feature>
<dbReference type="GO" id="GO:0005886">
    <property type="term" value="C:plasma membrane"/>
    <property type="evidence" value="ECO:0007669"/>
    <property type="project" value="UniProtKB-SubCell"/>
</dbReference>
<dbReference type="PANTHER" id="PTHR30269:SF0">
    <property type="entry name" value="MEMBRANE TRANSPORTER PROTEIN YFCA-RELATED"/>
    <property type="match status" value="1"/>
</dbReference>
<name>A0A3E0H564_9PSEU</name>
<protein>
    <recommendedName>
        <fullName evidence="8">Probable membrane transporter protein</fullName>
    </recommendedName>
</protein>
<reference evidence="9 10" key="1">
    <citation type="submission" date="2018-08" db="EMBL/GenBank/DDBJ databases">
        <title>Genomic Encyclopedia of Archaeal and Bacterial Type Strains, Phase II (KMG-II): from individual species to whole genera.</title>
        <authorList>
            <person name="Goeker M."/>
        </authorList>
    </citation>
    <scope>NUCLEOTIDE SEQUENCE [LARGE SCALE GENOMIC DNA]</scope>
    <source>
        <strain evidence="9 10">DSM 45791</strain>
    </source>
</reference>
<keyword evidence="4 8" id="KW-1003">Cell membrane</keyword>
<proteinExistence type="inferred from homology"/>
<sequence length="267" mass="27243">MGNVHWTHRYRRVDPERVTPLALGLVAAVGLIVGMLNAVAGAGALLTFPLMIGLGLSPLAANVTNCVGVVPGSVAATIGFRKELRGQGRTLRTLVPPAAIGSVVGALLLFVLPSRVFTYAAPGLLAAGAVLVLTQPLLAKRLRSIAPHRNKPGLIAGMAANGAYGGYFGAGVGIIFAALLGLFVTDDTHRMNAIKNVLQTTANGVAGVIFCFTAPVNWPAAIVLAAATAIGGPLGARLARHLPATALRSVIGVLGLVTASTLMLRAF</sequence>
<evidence type="ECO:0000256" key="1">
    <source>
        <dbReference type="ARBA" id="ARBA00004651"/>
    </source>
</evidence>
<evidence type="ECO:0000256" key="6">
    <source>
        <dbReference type="ARBA" id="ARBA00022989"/>
    </source>
</evidence>
<dbReference type="EMBL" id="QUNO01000014">
    <property type="protein sequence ID" value="REH38251.1"/>
    <property type="molecule type" value="Genomic_DNA"/>
</dbReference>
<evidence type="ECO:0000256" key="8">
    <source>
        <dbReference type="RuleBase" id="RU363041"/>
    </source>
</evidence>
<evidence type="ECO:0000256" key="4">
    <source>
        <dbReference type="ARBA" id="ARBA00022475"/>
    </source>
</evidence>
<keyword evidence="3" id="KW-0813">Transport</keyword>
<evidence type="ECO:0000256" key="7">
    <source>
        <dbReference type="ARBA" id="ARBA00023136"/>
    </source>
</evidence>
<comment type="similarity">
    <text evidence="2 8">Belongs to the 4-toluene sulfonate uptake permease (TSUP) (TC 2.A.102) family.</text>
</comment>
<evidence type="ECO:0000256" key="3">
    <source>
        <dbReference type="ARBA" id="ARBA00022448"/>
    </source>
</evidence>
<keyword evidence="7 8" id="KW-0472">Membrane</keyword>
<dbReference type="InterPro" id="IPR002781">
    <property type="entry name" value="TM_pro_TauE-like"/>
</dbReference>
<feature type="transmembrane region" description="Helical" evidence="8">
    <location>
        <begin position="204"/>
        <end position="230"/>
    </location>
</feature>
<evidence type="ECO:0000313" key="10">
    <source>
        <dbReference type="Proteomes" id="UP000256269"/>
    </source>
</evidence>
<comment type="caution">
    <text evidence="9">The sequence shown here is derived from an EMBL/GenBank/DDBJ whole genome shotgun (WGS) entry which is preliminary data.</text>
</comment>
<dbReference type="OrthoDB" id="3782574at2"/>
<evidence type="ECO:0000313" key="9">
    <source>
        <dbReference type="EMBL" id="REH38251.1"/>
    </source>
</evidence>
<feature type="transmembrane region" description="Helical" evidence="8">
    <location>
        <begin position="159"/>
        <end position="184"/>
    </location>
</feature>
<feature type="transmembrane region" description="Helical" evidence="8">
    <location>
        <begin position="93"/>
        <end position="113"/>
    </location>
</feature>
<feature type="transmembrane region" description="Helical" evidence="8">
    <location>
        <begin position="242"/>
        <end position="264"/>
    </location>
</feature>
<gene>
    <name evidence="9" type="ORF">BCF44_114276</name>
</gene>
<evidence type="ECO:0000256" key="2">
    <source>
        <dbReference type="ARBA" id="ARBA00009142"/>
    </source>
</evidence>